<evidence type="ECO:0000259" key="4">
    <source>
        <dbReference type="PROSITE" id="PS50830"/>
    </source>
</evidence>
<dbReference type="SUPFAM" id="SSF50199">
    <property type="entry name" value="Staphylococcal nuclease"/>
    <property type="match status" value="1"/>
</dbReference>
<keyword evidence="1" id="KW-0540">Nuclease</keyword>
<dbReference type="PROSITE" id="PS50830">
    <property type="entry name" value="TNASE_3"/>
    <property type="match status" value="1"/>
</dbReference>
<dbReference type="Gene3D" id="2.40.50.90">
    <property type="match status" value="1"/>
</dbReference>
<evidence type="ECO:0000313" key="6">
    <source>
        <dbReference type="EMBL" id="KST70206.1"/>
    </source>
</evidence>
<keyword evidence="2" id="KW-0255">Endonuclease</keyword>
<evidence type="ECO:0000313" key="5">
    <source>
        <dbReference type="EMBL" id="KST66868.1"/>
    </source>
</evidence>
<reference evidence="5 7" key="1">
    <citation type="journal article" date="2015" name="Genome Announc.">
        <title>Draft Genome of the Euendolithic (true boring) Cyanobacterium Mastigocoleus testarum strain BC008.</title>
        <authorList>
            <person name="Guida B.S."/>
            <person name="Garcia-Pichel F."/>
        </authorList>
    </citation>
    <scope>NUCLEOTIDE SEQUENCE [LARGE SCALE GENOMIC DNA]</scope>
    <source>
        <strain evidence="5 7">BC008</strain>
    </source>
</reference>
<dbReference type="PANTHER" id="PTHR12302">
    <property type="entry name" value="EBNA2 BINDING PROTEIN P100"/>
    <property type="match status" value="1"/>
</dbReference>
<evidence type="ECO:0000256" key="1">
    <source>
        <dbReference type="ARBA" id="ARBA00022722"/>
    </source>
</evidence>
<protein>
    <submittedName>
        <fullName evidence="5">Nuclease</fullName>
    </submittedName>
</protein>
<evidence type="ECO:0000256" key="2">
    <source>
        <dbReference type="ARBA" id="ARBA00022759"/>
    </source>
</evidence>
<sequence>MDKLFKRKVLKYIAPNLKFKRQITILVCITVLLFGTFGCDQVFGPPEYSVRRVSDGDTLALTDPNGEKISVRFACVDAPEIPHTNKEKKSRRLADRSQFKWGKKAQERLQELVSGAGNRVRLDVTDKDRYGRSVAEVRLPDGTFVQEVLVSEGLAVVYPPYLKNCPSKIFVQQAQGGAKANQKGVWSDKRFIDPWEYRKQKKK</sequence>
<keyword evidence="3" id="KW-0378">Hydrolase</keyword>
<dbReference type="SMART" id="SM00318">
    <property type="entry name" value="SNc"/>
    <property type="match status" value="1"/>
</dbReference>
<feature type="domain" description="TNase-like" evidence="4">
    <location>
        <begin position="44"/>
        <end position="188"/>
    </location>
</feature>
<gene>
    <name evidence="5" type="ORF">BC008_27150</name>
    <name evidence="6" type="ORF">BC008_36755</name>
</gene>
<dbReference type="InterPro" id="IPR035437">
    <property type="entry name" value="SNase_OB-fold_sf"/>
</dbReference>
<proteinExistence type="predicted"/>
<dbReference type="Proteomes" id="UP000053372">
    <property type="component" value="Unassembled WGS sequence"/>
</dbReference>
<dbReference type="GO" id="GO:0016787">
    <property type="term" value="F:hydrolase activity"/>
    <property type="evidence" value="ECO:0007669"/>
    <property type="project" value="UniProtKB-KW"/>
</dbReference>
<organism evidence="5 7">
    <name type="scientific">Mastigocoleus testarum BC008</name>
    <dbReference type="NCBI Taxonomy" id="371196"/>
    <lineage>
        <taxon>Bacteria</taxon>
        <taxon>Bacillati</taxon>
        <taxon>Cyanobacteriota</taxon>
        <taxon>Cyanophyceae</taxon>
        <taxon>Nostocales</taxon>
        <taxon>Hapalosiphonaceae</taxon>
        <taxon>Mastigocoleus</taxon>
    </lineage>
</organism>
<name>A0A0V7ZQ65_9CYAN</name>
<evidence type="ECO:0000256" key="3">
    <source>
        <dbReference type="ARBA" id="ARBA00022801"/>
    </source>
</evidence>
<dbReference type="EMBL" id="LMTZ01000002">
    <property type="protein sequence ID" value="KST70206.1"/>
    <property type="molecule type" value="Genomic_DNA"/>
</dbReference>
<dbReference type="PANTHER" id="PTHR12302:SF3">
    <property type="entry name" value="SERINE_THREONINE-PROTEIN KINASE 31"/>
    <property type="match status" value="1"/>
</dbReference>
<evidence type="ECO:0000313" key="7">
    <source>
        <dbReference type="Proteomes" id="UP000053372"/>
    </source>
</evidence>
<dbReference type="Pfam" id="PF00565">
    <property type="entry name" value="SNase"/>
    <property type="match status" value="1"/>
</dbReference>
<accession>A0A0V7ZQ65</accession>
<dbReference type="EMBL" id="LMTZ01000093">
    <property type="protein sequence ID" value="KST66868.1"/>
    <property type="molecule type" value="Genomic_DNA"/>
</dbReference>
<dbReference type="GO" id="GO:0004519">
    <property type="term" value="F:endonuclease activity"/>
    <property type="evidence" value="ECO:0007669"/>
    <property type="project" value="UniProtKB-KW"/>
</dbReference>
<keyword evidence="7" id="KW-1185">Reference proteome</keyword>
<comment type="caution">
    <text evidence="5">The sequence shown here is derived from an EMBL/GenBank/DDBJ whole genome shotgun (WGS) entry which is preliminary data.</text>
</comment>
<dbReference type="RefSeq" id="WP_058182982.1">
    <property type="nucleotide sequence ID" value="NZ_LMTZ01000002.1"/>
</dbReference>
<dbReference type="AlphaFoldDB" id="A0A0V7ZQ65"/>
<dbReference type="InterPro" id="IPR016071">
    <property type="entry name" value="Staphylococal_nuclease_OB-fold"/>
</dbReference>
<dbReference type="OrthoDB" id="465137at2"/>